<dbReference type="Proteomes" id="UP000032930">
    <property type="component" value="Plasmid megaplasmid"/>
</dbReference>
<accession>A0A0B6XFC4</accession>
<dbReference type="KEGG" id="xbv:XBW1_mp0136"/>
<reference evidence="2" key="3">
    <citation type="journal article" date="2022" name="J. Evol. Biol.">
        <title>Pre- and post-association barriers to host switching in sympatric mutualists.</title>
        <authorList>
            <person name="Dinges Z.M."/>
            <person name="Phillips R.K."/>
            <person name="Lively C.M."/>
            <person name="Bashey F."/>
        </authorList>
    </citation>
    <scope>NUCLEOTIDE SEQUENCE</scope>
    <source>
        <strain evidence="2">MC_266_E_2016</strain>
    </source>
</reference>
<proteinExistence type="predicted"/>
<name>A0A0B6XFC4_XENBV</name>
<dbReference type="Proteomes" id="UP001222434">
    <property type="component" value="Unassembled WGS sequence"/>
</dbReference>
<evidence type="ECO:0000313" key="1">
    <source>
        <dbReference type="EMBL" id="CDM92255.1"/>
    </source>
</evidence>
<dbReference type="RefSeq" id="WP_046338232.1">
    <property type="nucleotide sequence ID" value="NZ_CAWMEF010000003.1"/>
</dbReference>
<dbReference type="AlphaFoldDB" id="A0A0B6XFC4"/>
<organism evidence="1 3">
    <name type="scientific">Xenorhabdus bovienii</name>
    <name type="common">Xenorhabdus nematophila subsp. bovienii</name>
    <dbReference type="NCBI Taxonomy" id="40576"/>
    <lineage>
        <taxon>Bacteria</taxon>
        <taxon>Pseudomonadati</taxon>
        <taxon>Pseudomonadota</taxon>
        <taxon>Gammaproteobacteria</taxon>
        <taxon>Enterobacterales</taxon>
        <taxon>Morganellaceae</taxon>
        <taxon>Xenorhabdus</taxon>
    </lineage>
</organism>
<evidence type="ECO:0000313" key="3">
    <source>
        <dbReference type="Proteomes" id="UP000032930"/>
    </source>
</evidence>
<reference evidence="1 3" key="1">
    <citation type="submission" date="2014-02" db="EMBL/GenBank/DDBJ databases">
        <authorList>
            <person name="Genoscope - CEA"/>
        </authorList>
    </citation>
    <scope>NUCLEOTIDE SEQUENCE [LARGE SCALE GENOMIC DNA]</scope>
    <source>
        <strain evidence="1 3">CS03</strain>
        <plasmid evidence="3">Plasmid</plasmid>
    </source>
</reference>
<gene>
    <name evidence="2" type="ORF">KKJ01_08865</name>
    <name evidence="1" type="ORF">XBW1_mp0136</name>
</gene>
<sequence length="163" mass="18475">MAGFSNSKANKAFLKKRFNQSKAAGERLIGADYWMVIKGYEHLSILIRTTQLGEFTREDVEDYAPSGVKINQHGVFRNQGEFQFQCAETIGGVVLAAVKEWVLEKAYIDIDIYLASESKDGEWGKPIRSYEMVKLYCDAVDMASEDVTAVVRPSMRAVYNWQE</sequence>
<evidence type="ECO:0000313" key="2">
    <source>
        <dbReference type="EMBL" id="MDE1478343.1"/>
    </source>
</evidence>
<dbReference type="EMBL" id="FO818638">
    <property type="protein sequence ID" value="CDM92255.1"/>
    <property type="molecule type" value="Genomic_DNA"/>
</dbReference>
<reference evidence="2" key="2">
    <citation type="submission" date="2021-08" db="EMBL/GenBank/DDBJ databases">
        <authorList>
            <person name="Papudeshi B."/>
            <person name="Bashey-Visser F."/>
        </authorList>
    </citation>
    <scope>NUCLEOTIDE SEQUENCE</scope>
    <source>
        <strain evidence="2">MC_266_E_2016</strain>
    </source>
</reference>
<protein>
    <submittedName>
        <fullName evidence="1 2">Baseplate protein</fullName>
    </submittedName>
</protein>
<dbReference type="EMBL" id="JAILSO010000024">
    <property type="protein sequence ID" value="MDE1478343.1"/>
    <property type="molecule type" value="Genomic_DNA"/>
</dbReference>